<feature type="domain" description="Helicase C-terminal" evidence="11">
    <location>
        <begin position="837"/>
        <end position="998"/>
    </location>
</feature>
<evidence type="ECO:0000256" key="1">
    <source>
        <dbReference type="ARBA" id="ARBA00004123"/>
    </source>
</evidence>
<feature type="region of interest" description="Disordered" evidence="9">
    <location>
        <begin position="1153"/>
        <end position="1186"/>
    </location>
</feature>
<feature type="compositionally biased region" description="Pro residues" evidence="9">
    <location>
        <begin position="173"/>
        <end position="184"/>
    </location>
</feature>
<feature type="compositionally biased region" description="Low complexity" evidence="9">
    <location>
        <begin position="162"/>
        <end position="172"/>
    </location>
</feature>
<dbReference type="Pfam" id="PF00176">
    <property type="entry name" value="SNF2-rel_dom"/>
    <property type="match status" value="1"/>
</dbReference>
<dbReference type="InterPro" id="IPR000330">
    <property type="entry name" value="SNF2_N"/>
</dbReference>
<evidence type="ECO:0000256" key="2">
    <source>
        <dbReference type="ARBA" id="ARBA00007025"/>
    </source>
</evidence>
<evidence type="ECO:0000256" key="6">
    <source>
        <dbReference type="ARBA" id="ARBA00022840"/>
    </source>
</evidence>
<feature type="compositionally biased region" description="Basic residues" evidence="9">
    <location>
        <begin position="1611"/>
        <end position="1625"/>
    </location>
</feature>
<dbReference type="SUPFAM" id="SSF52540">
    <property type="entry name" value="P-loop containing nucleoside triphosphate hydrolases"/>
    <property type="match status" value="2"/>
</dbReference>
<evidence type="ECO:0000256" key="5">
    <source>
        <dbReference type="ARBA" id="ARBA00022806"/>
    </source>
</evidence>
<feature type="region of interest" description="Disordered" evidence="9">
    <location>
        <begin position="162"/>
        <end position="184"/>
    </location>
</feature>
<dbReference type="GO" id="GO:0016787">
    <property type="term" value="F:hydrolase activity"/>
    <property type="evidence" value="ECO:0007669"/>
    <property type="project" value="UniProtKB-KW"/>
</dbReference>
<dbReference type="CDD" id="cd18793">
    <property type="entry name" value="SF2_C_SNF"/>
    <property type="match status" value="1"/>
</dbReference>
<evidence type="ECO:0000256" key="8">
    <source>
        <dbReference type="ARBA" id="ARBA00023242"/>
    </source>
</evidence>
<feature type="compositionally biased region" description="Low complexity" evidence="9">
    <location>
        <begin position="1252"/>
        <end position="1311"/>
    </location>
</feature>
<dbReference type="InterPro" id="IPR001650">
    <property type="entry name" value="Helicase_C-like"/>
</dbReference>
<dbReference type="InterPro" id="IPR038718">
    <property type="entry name" value="SNF2-like_sf"/>
</dbReference>
<dbReference type="SMART" id="SM00490">
    <property type="entry name" value="HELICc"/>
    <property type="match status" value="1"/>
</dbReference>
<dbReference type="STRING" id="554055.A0A2P6V424"/>
<dbReference type="SMART" id="SM00487">
    <property type="entry name" value="DEXDc"/>
    <property type="match status" value="1"/>
</dbReference>
<dbReference type="Gene3D" id="3.40.50.300">
    <property type="entry name" value="P-loop containing nucleotide triphosphate hydrolases"/>
    <property type="match status" value="1"/>
</dbReference>
<feature type="region of interest" description="Disordered" evidence="9">
    <location>
        <begin position="1523"/>
        <end position="1625"/>
    </location>
</feature>
<evidence type="ECO:0000313" key="13">
    <source>
        <dbReference type="Proteomes" id="UP000239649"/>
    </source>
</evidence>
<keyword evidence="5" id="KW-0347">Helicase</keyword>
<dbReference type="PANTHER" id="PTHR10799">
    <property type="entry name" value="SNF2/RAD54 HELICASE FAMILY"/>
    <property type="match status" value="1"/>
</dbReference>
<evidence type="ECO:0000313" key="12">
    <source>
        <dbReference type="EMBL" id="PSC68838.1"/>
    </source>
</evidence>
<evidence type="ECO:0000256" key="3">
    <source>
        <dbReference type="ARBA" id="ARBA00022741"/>
    </source>
</evidence>
<evidence type="ECO:0000256" key="7">
    <source>
        <dbReference type="ARBA" id="ARBA00023054"/>
    </source>
</evidence>
<name>A0A2P6V424_9CHLO</name>
<dbReference type="InterPro" id="IPR049730">
    <property type="entry name" value="SNF2/RAD54-like_C"/>
</dbReference>
<keyword evidence="13" id="KW-1185">Reference proteome</keyword>
<feature type="compositionally biased region" description="Low complexity" evidence="9">
    <location>
        <begin position="1333"/>
        <end position="1345"/>
    </location>
</feature>
<keyword evidence="6" id="KW-0067">ATP-binding</keyword>
<dbReference type="OrthoDB" id="5857104at2759"/>
<feature type="compositionally biased region" description="Low complexity" evidence="9">
    <location>
        <begin position="1588"/>
        <end position="1610"/>
    </location>
</feature>
<dbReference type="EMBL" id="LHPF02000032">
    <property type="protein sequence ID" value="PSC68838.1"/>
    <property type="molecule type" value="Genomic_DNA"/>
</dbReference>
<keyword evidence="7" id="KW-0175">Coiled coil</keyword>
<evidence type="ECO:0000259" key="10">
    <source>
        <dbReference type="PROSITE" id="PS51192"/>
    </source>
</evidence>
<dbReference type="InterPro" id="IPR014001">
    <property type="entry name" value="Helicase_ATP-bd"/>
</dbReference>
<sequence length="1625" mass="168404">MAVAALAPPLQLDCSGLLGKTAALLQAQMAHAERPSTAAAVDPQTQLRRVLLMAAASAARKAGPGEAHLATRAASILGQALEAAGEHGAGAALAGDIVRSGQAAADEAAARLAALRRAALCVQASVLLPLSVQAAALGRRAAPVPSDYLGEVRALLTASAPAAPGEAAGQPGAAPPPAGVHPPQPRCMPCDSREVALELTPSPSNPATVTLRLRPLAPARTQEAIAAKLAGRSRQAALAAALRQRLAVAEHQRQLRLRMRSAERAALLAGHRPSGGPLPHPQLALDQVLRNGLPAAHAGEPGGAPARPPHPAAALRASLCLGVLQQHKEARKAWREKQQKEQKERLEALRGNDVDAYMRLMAGTAAAKNSRLETLLNQTDACLRQLGARLRAAGAGDALLAATTGAADSSGGEGASSAADGAGAGADGAAAAGTAGASGGCSKGSTAALEQSHDAWNQLVRTFQADIEEQPELLTGGTLHDYQLKGLRWLAGLHARGLNGILADEMGLGKTVQVISLVCHLVGRLGERRPFLVAVPASVLPNWQNELARWAPRLKVITYRGDPDTREDIWRRQMRAGKGGGAGPDTHVVLTTYEHLMGKADIPRLSRVRWSYICVDEGHRLKNAGCKLNRELQGYNADHRLLLTGTPLQNNIGELWSLLNFLMPTLFDSGDDFDAWFGGADKRTAASKAGAVAAAASADSDDEEGAAAAAEAAMLTEEEALLVTNRLHQVLRPFMLRRMKDTVAGELPKKTERLLSVPPSAYQAGLFRVMQAEMQRSAAEQGAGGRGSLKGITNALMEMRNICNHPLISRTHPEGGESQLPRHALPAEIRLCSKLELLDRLLVRLRAGGHKVLLFCTMTRGLDVIADYCDWRGMPHVRLDGSTSAEARGQLVSQFNDSDGGAFLFLLSIRAGGVGLNLQAADTVIMYDTDWNPQMDLQAQARAHRLGQKRQVLVLRLKTAGTVEERVMGVVQGKAQLADRSITGGFFDGKTTAEERQRYLLDTIRASAAGAGAGAGAAGGSGAAAGDGGQLSDADLNRLLARGDGEEELFAAEGARMRAVELASWQALHGGGSGGRSSAGAPLPPYCRLAVDAEVEPLVAAAAELLQPKRDEDEGIELGRGKRRRDGGTVYRDMGEAEFNRLCREGVSAGEQAAAAAEEGGKRLQSGRPAHGGGGGGAAKPPADQQPLVVPEGYQCQRTGSCIRPDQHRGRCKLAEAFQDLAGSSAEAQRLTAHAAFITAWRPPSATEEEAAGAPAAQPAPQPAAADAAHVPVAEPAAQTEPAAGDAAGDAAAAAQPAMAQPASAPAELPGHDAAAALPDAAEEAAVPAEPALGGAAVPPQQQPGDGPPPALPPSQAATVLNQLLAMQQQLQERRQQALHEGGPQLSSSGAALASLAAQLLEKQQQRQGQPGGLTPLQLQQLAQLAQTPSPAAPPRAADPPAGRQEQAPAVPEGYQCQRSGSCIRPDQHRGRCKLAEAFQDAPAASAREQRHAAHTAYMAAWQQGAGGSMAGGDDAAAAPGAAKVATLKRQQPSKAAAPAAEAEEGPAQKRQRRGKVVAGGQENEAPTASPAAAAAPQPPRFSRHAAEAALAPAPQAAGAAAADLAAAAGKRPRRRPRKNASKES</sequence>
<feature type="region of interest" description="Disordered" evidence="9">
    <location>
        <begin position="1333"/>
        <end position="1355"/>
    </location>
</feature>
<dbReference type="InterPro" id="IPR027417">
    <property type="entry name" value="P-loop_NTPase"/>
</dbReference>
<feature type="domain" description="Helicase ATP-binding" evidence="10">
    <location>
        <begin position="491"/>
        <end position="665"/>
    </location>
</feature>
<accession>A0A2P6V424</accession>
<feature type="compositionally biased region" description="Low complexity" evidence="9">
    <location>
        <begin position="1523"/>
        <end position="1541"/>
    </location>
</feature>
<dbReference type="Gene3D" id="3.40.50.10810">
    <property type="entry name" value="Tandem AAA-ATPase domain"/>
    <property type="match status" value="1"/>
</dbReference>
<keyword evidence="8" id="KW-0539">Nucleus</keyword>
<evidence type="ECO:0000256" key="9">
    <source>
        <dbReference type="SAM" id="MobiDB-lite"/>
    </source>
</evidence>
<organism evidence="12 13">
    <name type="scientific">Micractinium conductrix</name>
    <dbReference type="NCBI Taxonomy" id="554055"/>
    <lineage>
        <taxon>Eukaryota</taxon>
        <taxon>Viridiplantae</taxon>
        <taxon>Chlorophyta</taxon>
        <taxon>core chlorophytes</taxon>
        <taxon>Trebouxiophyceae</taxon>
        <taxon>Chlorellales</taxon>
        <taxon>Chlorellaceae</taxon>
        <taxon>Chlorella clade</taxon>
        <taxon>Micractinium</taxon>
    </lineage>
</organism>
<feature type="compositionally biased region" description="Low complexity" evidence="9">
    <location>
        <begin position="1566"/>
        <end position="1576"/>
    </location>
</feature>
<dbReference type="Pfam" id="PF00271">
    <property type="entry name" value="Helicase_C"/>
    <property type="match status" value="1"/>
</dbReference>
<dbReference type="Proteomes" id="UP000239649">
    <property type="component" value="Unassembled WGS sequence"/>
</dbReference>
<dbReference type="PROSITE" id="PS51192">
    <property type="entry name" value="HELICASE_ATP_BIND_1"/>
    <property type="match status" value="1"/>
</dbReference>
<reference evidence="12 13" key="1">
    <citation type="journal article" date="2018" name="Plant J.">
        <title>Genome sequences of Chlorella sorokiniana UTEX 1602 and Micractinium conductrix SAG 241.80: implications to maltose excretion by a green alga.</title>
        <authorList>
            <person name="Arriola M.B."/>
            <person name="Velmurugan N."/>
            <person name="Zhang Y."/>
            <person name="Plunkett M.H."/>
            <person name="Hondzo H."/>
            <person name="Barney B.M."/>
        </authorList>
    </citation>
    <scope>NUCLEOTIDE SEQUENCE [LARGE SCALE GENOMIC DNA]</scope>
    <source>
        <strain evidence="12 13">SAG 241.80</strain>
    </source>
</reference>
<comment type="similarity">
    <text evidence="2">Belongs to the SNF2/RAD54 helicase family.</text>
</comment>
<feature type="region of interest" description="Disordered" evidence="9">
    <location>
        <begin position="1424"/>
        <end position="1467"/>
    </location>
</feature>
<proteinExistence type="inferred from homology"/>
<feature type="region of interest" description="Disordered" evidence="9">
    <location>
        <begin position="405"/>
        <end position="429"/>
    </location>
</feature>
<dbReference type="GO" id="GO:0005524">
    <property type="term" value="F:ATP binding"/>
    <property type="evidence" value="ECO:0007669"/>
    <property type="project" value="UniProtKB-KW"/>
</dbReference>
<feature type="region of interest" description="Disordered" evidence="9">
    <location>
        <begin position="1244"/>
        <end position="1311"/>
    </location>
</feature>
<comment type="subcellular location">
    <subcellularLocation>
        <location evidence="1">Nucleus</location>
    </subcellularLocation>
</comment>
<dbReference type="FunFam" id="3.40.50.10810:FF:000015">
    <property type="entry name" value="lymphoid-specific helicase isoform X1"/>
    <property type="match status" value="1"/>
</dbReference>
<dbReference type="PROSITE" id="PS51194">
    <property type="entry name" value="HELICASE_CTER"/>
    <property type="match status" value="1"/>
</dbReference>
<dbReference type="GO" id="GO:0005634">
    <property type="term" value="C:nucleus"/>
    <property type="evidence" value="ECO:0007669"/>
    <property type="project" value="UniProtKB-SubCell"/>
</dbReference>
<keyword evidence="3" id="KW-0547">Nucleotide-binding</keyword>
<gene>
    <name evidence="12" type="ORF">C2E20_7576</name>
</gene>
<evidence type="ECO:0000259" key="11">
    <source>
        <dbReference type="PROSITE" id="PS51194"/>
    </source>
</evidence>
<keyword evidence="4" id="KW-0378">Hydrolase</keyword>
<dbReference type="GO" id="GO:0004386">
    <property type="term" value="F:helicase activity"/>
    <property type="evidence" value="ECO:0007669"/>
    <property type="project" value="UniProtKB-KW"/>
</dbReference>
<comment type="caution">
    <text evidence="12">The sequence shown here is derived from an EMBL/GenBank/DDBJ whole genome shotgun (WGS) entry which is preliminary data.</text>
</comment>
<protein>
    <submittedName>
        <fullName evidence="12">Chromatin structure-remodeling complex SYD-like isoform X1</fullName>
    </submittedName>
</protein>
<evidence type="ECO:0000256" key="4">
    <source>
        <dbReference type="ARBA" id="ARBA00022801"/>
    </source>
</evidence>